<keyword evidence="2" id="KW-0472">Membrane</keyword>
<evidence type="ECO:0000313" key="5">
    <source>
        <dbReference type="Proteomes" id="UP000245207"/>
    </source>
</evidence>
<keyword evidence="5" id="KW-1185">Reference proteome</keyword>
<reference evidence="4 5" key="1">
    <citation type="journal article" date="2018" name="Mol. Plant">
        <title>The genome of Artemisia annua provides insight into the evolution of Asteraceae family and artemisinin biosynthesis.</title>
        <authorList>
            <person name="Shen Q."/>
            <person name="Zhang L."/>
            <person name="Liao Z."/>
            <person name="Wang S."/>
            <person name="Yan T."/>
            <person name="Shi P."/>
            <person name="Liu M."/>
            <person name="Fu X."/>
            <person name="Pan Q."/>
            <person name="Wang Y."/>
            <person name="Lv Z."/>
            <person name="Lu X."/>
            <person name="Zhang F."/>
            <person name="Jiang W."/>
            <person name="Ma Y."/>
            <person name="Chen M."/>
            <person name="Hao X."/>
            <person name="Li L."/>
            <person name="Tang Y."/>
            <person name="Lv G."/>
            <person name="Zhou Y."/>
            <person name="Sun X."/>
            <person name="Brodelius P.E."/>
            <person name="Rose J.K.C."/>
            <person name="Tang K."/>
        </authorList>
    </citation>
    <scope>NUCLEOTIDE SEQUENCE [LARGE SCALE GENOMIC DNA]</scope>
    <source>
        <strain evidence="5">cv. Huhao1</strain>
        <tissue evidence="4">Leaf</tissue>
    </source>
</reference>
<feature type="compositionally biased region" description="Polar residues" evidence="1">
    <location>
        <begin position="145"/>
        <end position="176"/>
    </location>
</feature>
<name>A0A2U1KQB3_ARTAN</name>
<feature type="region of interest" description="Disordered" evidence="1">
    <location>
        <begin position="443"/>
        <end position="481"/>
    </location>
</feature>
<evidence type="ECO:0000259" key="3">
    <source>
        <dbReference type="Pfam" id="PF14551"/>
    </source>
</evidence>
<feature type="transmembrane region" description="Helical" evidence="2">
    <location>
        <begin position="405"/>
        <end position="424"/>
    </location>
</feature>
<feature type="compositionally biased region" description="Polar residues" evidence="1">
    <location>
        <begin position="445"/>
        <end position="476"/>
    </location>
</feature>
<protein>
    <submittedName>
        <fullName evidence="4">DNA replication licensing factor MCM2</fullName>
    </submittedName>
</protein>
<comment type="caution">
    <text evidence="4">The sequence shown here is derived from an EMBL/GenBank/DDBJ whole genome shotgun (WGS) entry which is preliminary data.</text>
</comment>
<dbReference type="Gene3D" id="3.30.1640.10">
    <property type="entry name" value="mini-chromosome maintenance (MCM) complex, chain A, domain 1"/>
    <property type="match status" value="1"/>
</dbReference>
<feature type="region of interest" description="Disordered" evidence="1">
    <location>
        <begin position="142"/>
        <end position="178"/>
    </location>
</feature>
<evidence type="ECO:0000256" key="2">
    <source>
        <dbReference type="SAM" id="Phobius"/>
    </source>
</evidence>
<dbReference type="Proteomes" id="UP000245207">
    <property type="component" value="Unassembled WGS sequence"/>
</dbReference>
<accession>A0A2U1KQB3</accession>
<dbReference type="OrthoDB" id="1688618at2759"/>
<proteinExistence type="predicted"/>
<organism evidence="4 5">
    <name type="scientific">Artemisia annua</name>
    <name type="common">Sweet wormwood</name>
    <dbReference type="NCBI Taxonomy" id="35608"/>
    <lineage>
        <taxon>Eukaryota</taxon>
        <taxon>Viridiplantae</taxon>
        <taxon>Streptophyta</taxon>
        <taxon>Embryophyta</taxon>
        <taxon>Tracheophyta</taxon>
        <taxon>Spermatophyta</taxon>
        <taxon>Magnoliopsida</taxon>
        <taxon>eudicotyledons</taxon>
        <taxon>Gunneridae</taxon>
        <taxon>Pentapetalae</taxon>
        <taxon>asterids</taxon>
        <taxon>campanulids</taxon>
        <taxon>Asterales</taxon>
        <taxon>Asteraceae</taxon>
        <taxon>Asteroideae</taxon>
        <taxon>Anthemideae</taxon>
        <taxon>Artemisiinae</taxon>
        <taxon>Artemisia</taxon>
    </lineage>
</organism>
<evidence type="ECO:0000313" key="4">
    <source>
        <dbReference type="EMBL" id="PWA38942.1"/>
    </source>
</evidence>
<gene>
    <name evidence="4" type="ORF">CTI12_AA576740</name>
</gene>
<feature type="domain" description="MCM N-terminal" evidence="3">
    <location>
        <begin position="251"/>
        <end position="343"/>
    </location>
</feature>
<dbReference type="InterPro" id="IPR027925">
    <property type="entry name" value="MCM_N"/>
</dbReference>
<dbReference type="EMBL" id="PKPP01015107">
    <property type="protein sequence ID" value="PWA38942.1"/>
    <property type="molecule type" value="Genomic_DNA"/>
</dbReference>
<dbReference type="Pfam" id="PF14551">
    <property type="entry name" value="MCM_N"/>
    <property type="match status" value="1"/>
</dbReference>
<keyword evidence="2" id="KW-1133">Transmembrane helix</keyword>
<dbReference type="SUPFAM" id="SSF50249">
    <property type="entry name" value="Nucleic acid-binding proteins"/>
    <property type="match status" value="1"/>
</dbReference>
<sequence length="572" mass="62946">MVVYKHGYNGSIPHDRGGGFSFLVQCIGSIDAFKASIASIDGDTVGYPIHRLFFEFINRFGLLAPEALTGSNFDGKMERRYYRAKGPLIECVTEEEVCVSISRRFRKHLQPEHAVQFEALFEERLENAMAGVLDPRADIAHTIGHPQTSGAQTRRTPTGVQPNMSAGNSEPDTGSTPAVAAHATGLSHMSVAGTQPIPSTTTMPLRTAVIGFLAAHCIWNGEVKPERRYYRAKGTLIECVTKEEVYVSISRRFRKHLQPEHAVQFEALFEERLENAMAANKCSLEIEIDHRKLLMADPLLTVWLSEAPQPLLEVMEAVFNEIVFNRYPAYKRICQRLYVRVTNYVATEKIPNLRVSHLEKWNVVRGVVTKVSGVLTWSEQAHTLCRGFAPSGVVKDRAEQYQGKVATYVIIVCIVAAVGGFIFYCDIGISGFLDPRADTAHTIGHPQTSGAQTRRTPTGVQPNMSAGNSEPDTGSTPAVDAHATGLSHTSVAGTQPIPSTTTMPLRTEKMDQSATNTKVSNKLWSFFTAKEWRLNKLIPLCFVRSDPVGVNVNRVVSTRVGTIGSIVDVGYG</sequence>
<keyword evidence="2" id="KW-0812">Transmembrane</keyword>
<dbReference type="InterPro" id="IPR012340">
    <property type="entry name" value="NA-bd_OB-fold"/>
</dbReference>
<evidence type="ECO:0000256" key="1">
    <source>
        <dbReference type="SAM" id="MobiDB-lite"/>
    </source>
</evidence>
<dbReference type="AlphaFoldDB" id="A0A2U1KQB3"/>
<dbReference type="STRING" id="35608.A0A2U1KQB3"/>